<dbReference type="RefSeq" id="YP_010841382.1">
    <property type="nucleotide sequence ID" value="NC_079139.1"/>
</dbReference>
<dbReference type="EMBL" id="AP024483">
    <property type="protein sequence ID" value="BCS82774.1"/>
    <property type="molecule type" value="Genomic_DNA"/>
</dbReference>
<organism evidence="1 2">
    <name type="scientific">Cotonvirus japonicus</name>
    <dbReference type="NCBI Taxonomy" id="2811091"/>
    <lineage>
        <taxon>Viruses</taxon>
        <taxon>Varidnaviria</taxon>
        <taxon>Bamfordvirae</taxon>
        <taxon>Nucleocytoviricota</taxon>
        <taxon>Megaviricetes</taxon>
        <taxon>Imitervirales</taxon>
        <taxon>Mimiviridae</taxon>
        <taxon>Megamimivirinae</taxon>
        <taxon>Cotonvirus</taxon>
        <taxon>Cotonvirus japonicum</taxon>
    </lineage>
</organism>
<sequence>MSNTNNILDYLFRQKSFIFGGYVYKHTIRGESTEDIDVAVPNDKFDEIIFDLQIEHKCKILTLDRDNIKFAKITCNETLFDIQDQKSIIRLLSKSEIELTRLILSNHDKFMYITDDHKLVHNSSKIKEIIGNTLNNKINSKTFKKYKHQKYFQDWSTY</sequence>
<dbReference type="GeneID" id="80557979"/>
<protein>
    <submittedName>
        <fullName evidence="1">Nucleotidyltransferase</fullName>
    </submittedName>
</protein>
<proteinExistence type="predicted"/>
<accession>A0ABM7NRJ9</accession>
<name>A0ABM7NRJ9_9VIRU</name>
<dbReference type="Proteomes" id="UP001321479">
    <property type="component" value="Segment"/>
</dbReference>
<reference evidence="1 2" key="1">
    <citation type="submission" date="2021-02" db="EMBL/GenBank/DDBJ databases">
        <title>Cotonvirus japonicus, which uses Golgi apparatus of host cells for its virion factory, phylogenetically links tailed tupanvirus and icosahedral mimivirus.</title>
        <authorList>
            <person name="Takahashi H."/>
            <person name="Fukaya S."/>
            <person name="Song C."/>
            <person name="Murata K."/>
            <person name="Takemura M."/>
        </authorList>
    </citation>
    <scope>NUCLEOTIDE SEQUENCE [LARGE SCALE GENOMIC DNA]</scope>
</reference>
<evidence type="ECO:0000313" key="2">
    <source>
        <dbReference type="Proteomes" id="UP001321479"/>
    </source>
</evidence>
<evidence type="ECO:0000313" key="1">
    <source>
        <dbReference type="EMBL" id="BCS82774.1"/>
    </source>
</evidence>
<keyword evidence="2" id="KW-1185">Reference proteome</keyword>